<evidence type="ECO:0000259" key="1">
    <source>
        <dbReference type="Pfam" id="PF23039"/>
    </source>
</evidence>
<proteinExistence type="predicted"/>
<name>A0ABM1CT51_CERSS</name>
<evidence type="ECO:0000313" key="3">
    <source>
        <dbReference type="RefSeq" id="XP_014642732.1"/>
    </source>
</evidence>
<dbReference type="Pfam" id="PF23039">
    <property type="entry name" value="TMEM132_3rd"/>
    <property type="match status" value="1"/>
</dbReference>
<protein>
    <submittedName>
        <fullName evidence="3">Transmembrane protein 132D-like</fullName>
    </submittedName>
</protein>
<dbReference type="PANTHER" id="PTHR13388:SF2">
    <property type="entry name" value="TRANSMEMBRANE PROTEIN 132D"/>
    <property type="match status" value="1"/>
</dbReference>
<organism evidence="2 3">
    <name type="scientific">Ceratotherium simum simum</name>
    <name type="common">Southern white rhinoceros</name>
    <dbReference type="NCBI Taxonomy" id="73337"/>
    <lineage>
        <taxon>Eukaryota</taxon>
        <taxon>Metazoa</taxon>
        <taxon>Chordata</taxon>
        <taxon>Craniata</taxon>
        <taxon>Vertebrata</taxon>
        <taxon>Euteleostomi</taxon>
        <taxon>Mammalia</taxon>
        <taxon>Eutheria</taxon>
        <taxon>Laurasiatheria</taxon>
        <taxon>Perissodactyla</taxon>
        <taxon>Rhinocerotidae</taxon>
        <taxon>Ceratotherium</taxon>
    </lineage>
</organism>
<feature type="domain" description="Transmembrane protein TMEM132 cohesin-like" evidence="1">
    <location>
        <begin position="39"/>
        <end position="141"/>
    </location>
</feature>
<evidence type="ECO:0000313" key="2">
    <source>
        <dbReference type="Proteomes" id="UP000694910"/>
    </source>
</evidence>
<reference evidence="3" key="1">
    <citation type="submission" date="2025-08" db="UniProtKB">
        <authorList>
            <consortium name="RefSeq"/>
        </authorList>
    </citation>
    <scope>IDENTIFICATION</scope>
</reference>
<keyword evidence="2" id="KW-1185">Reference proteome</keyword>
<gene>
    <name evidence="3" type="primary">LOC106801751</name>
</gene>
<dbReference type="Proteomes" id="UP000694910">
    <property type="component" value="Unplaced"/>
</dbReference>
<sequence length="156" mass="17362">MSFHLPGNNVQLSSWCSQNQQEPRIPQRGLSYALVVSHRAKVKKGVNIVGVRASSPSIWDVRESTDYTGKYAPAVILCQKKSTGSENSVDGASYEVMQIDIEIEEPSDMPTTQLVTWQVEYPGDITSDLGVSKIYVSQKDLIAVIPLAMKYFYCQK</sequence>
<dbReference type="GeneID" id="106801751"/>
<dbReference type="PANTHER" id="PTHR13388">
    <property type="entry name" value="DETONATOR, ISOFORM E"/>
    <property type="match status" value="1"/>
</dbReference>
<dbReference type="InterPro" id="IPR026307">
    <property type="entry name" value="TMEM132"/>
</dbReference>
<dbReference type="InterPro" id="IPR055421">
    <property type="entry name" value="TMEM132_3rd"/>
</dbReference>
<accession>A0ABM1CT51</accession>
<dbReference type="RefSeq" id="XP_014642732.1">
    <property type="nucleotide sequence ID" value="XM_014787246.1"/>
</dbReference>